<accession>T0FBB3</accession>
<keyword evidence="4" id="KW-1185">Reference proteome</keyword>
<name>T0FBB3_9LEPT</name>
<dbReference type="EMBL" id="AHMO02000008">
    <property type="protein sequence ID" value="EQA44877.1"/>
    <property type="molecule type" value="Genomic_DNA"/>
</dbReference>
<dbReference type="RefSeq" id="WP_010570996.1">
    <property type="nucleotide sequence ID" value="NZ_AHMO02000008.1"/>
</dbReference>
<keyword evidence="2" id="KW-0472">Membrane</keyword>
<protein>
    <submittedName>
        <fullName evidence="3">Tetratricopeptide repeat protein</fullName>
    </submittedName>
</protein>
<dbReference type="Pfam" id="PF13432">
    <property type="entry name" value="TPR_16"/>
    <property type="match status" value="1"/>
</dbReference>
<evidence type="ECO:0000313" key="3">
    <source>
        <dbReference type="EMBL" id="EQA44877.1"/>
    </source>
</evidence>
<proteinExistence type="predicted"/>
<keyword evidence="2" id="KW-1133">Transmembrane helix</keyword>
<feature type="transmembrane region" description="Helical" evidence="2">
    <location>
        <begin position="15"/>
        <end position="36"/>
    </location>
</feature>
<gene>
    <name evidence="3" type="ORF">LEP1GSC050_2793</name>
</gene>
<sequence>MTIYRLKNFLSFVRIYFNFVLRLVCYFFILISVFYCSDDKDLEKKYNQALEYYSANKRQDAIDALKSIYSKDPEFRDSGFLLGKLYYYDLKFPEANHYFEEIRERNPEDLDALLWLIKTSFAQKKPPEKILEMTKEFLLKDSTQLEVLYIAGRMYESQNIMDKAIASYSKAVLVSSAVEFSHERLAEIYEKARIPEKAKFHRGMYNILHSKLLPSSEPVDSEKEKKQNTSKPTRKKKK</sequence>
<organism evidence="3 4">
    <name type="scientific">Leptospira broomii serovar Hurstbridge str. 5399</name>
    <dbReference type="NCBI Taxonomy" id="1049789"/>
    <lineage>
        <taxon>Bacteria</taxon>
        <taxon>Pseudomonadati</taxon>
        <taxon>Spirochaetota</taxon>
        <taxon>Spirochaetia</taxon>
        <taxon>Leptospirales</taxon>
        <taxon>Leptospiraceae</taxon>
        <taxon>Leptospira</taxon>
    </lineage>
</organism>
<comment type="caution">
    <text evidence="3">The sequence shown here is derived from an EMBL/GenBank/DDBJ whole genome shotgun (WGS) entry which is preliminary data.</text>
</comment>
<keyword evidence="2" id="KW-0812">Transmembrane</keyword>
<dbReference type="Proteomes" id="UP000015454">
    <property type="component" value="Unassembled WGS sequence"/>
</dbReference>
<evidence type="ECO:0000313" key="4">
    <source>
        <dbReference type="Proteomes" id="UP000015454"/>
    </source>
</evidence>
<dbReference type="AlphaFoldDB" id="T0FBB3"/>
<evidence type="ECO:0000256" key="2">
    <source>
        <dbReference type="SAM" id="Phobius"/>
    </source>
</evidence>
<dbReference type="OrthoDB" id="327261at2"/>
<dbReference type="Gene3D" id="1.25.40.10">
    <property type="entry name" value="Tetratricopeptide repeat domain"/>
    <property type="match status" value="1"/>
</dbReference>
<dbReference type="SUPFAM" id="SSF48452">
    <property type="entry name" value="TPR-like"/>
    <property type="match status" value="1"/>
</dbReference>
<dbReference type="InterPro" id="IPR011990">
    <property type="entry name" value="TPR-like_helical_dom_sf"/>
</dbReference>
<feature type="region of interest" description="Disordered" evidence="1">
    <location>
        <begin position="216"/>
        <end position="238"/>
    </location>
</feature>
<dbReference type="STRING" id="1049789.LEP1GSC050_2793"/>
<evidence type="ECO:0000256" key="1">
    <source>
        <dbReference type="SAM" id="MobiDB-lite"/>
    </source>
</evidence>
<reference evidence="3" key="1">
    <citation type="submission" date="2013-05" db="EMBL/GenBank/DDBJ databases">
        <authorList>
            <person name="Harkins D.M."/>
            <person name="Durkin A.S."/>
            <person name="Brinkac L.M."/>
            <person name="Haft D.H."/>
            <person name="Selengut J.D."/>
            <person name="Sanka R."/>
            <person name="DePew J."/>
            <person name="Purushe J."/>
            <person name="Hartskeerl R.A."/>
            <person name="Ahmed A."/>
            <person name="van der Linden H."/>
            <person name="Goris M.G.A."/>
            <person name="Vinetz J.M."/>
            <person name="Sutton G.G."/>
            <person name="Nierman W.C."/>
            <person name="Fouts D.E."/>
        </authorList>
    </citation>
    <scope>NUCLEOTIDE SEQUENCE [LARGE SCALE GENOMIC DNA]</scope>
    <source>
        <strain evidence="3">5399</strain>
    </source>
</reference>